<dbReference type="Proteomes" id="UP000481858">
    <property type="component" value="Unassembled WGS sequence"/>
</dbReference>
<proteinExistence type="predicted"/>
<gene>
    <name evidence="2" type="ORF">GQX73_g3794</name>
</gene>
<keyword evidence="1" id="KW-0812">Transmembrane</keyword>
<dbReference type="EMBL" id="WUBL01000031">
    <property type="protein sequence ID" value="KAF2969779.1"/>
    <property type="molecule type" value="Genomic_DNA"/>
</dbReference>
<protein>
    <submittedName>
        <fullName evidence="2">Uncharacterized protein</fullName>
    </submittedName>
</protein>
<comment type="caution">
    <text evidence="2">The sequence shown here is derived from an EMBL/GenBank/DDBJ whole genome shotgun (WGS) entry which is preliminary data.</text>
</comment>
<reference evidence="2 3" key="1">
    <citation type="submission" date="2019-12" db="EMBL/GenBank/DDBJ databases">
        <title>Draft genome sequence of the ascomycete Xylaria multiplex DSM 110363.</title>
        <authorList>
            <person name="Buettner E."/>
            <person name="Kellner H."/>
        </authorList>
    </citation>
    <scope>NUCLEOTIDE SEQUENCE [LARGE SCALE GENOMIC DNA]</scope>
    <source>
        <strain evidence="2 3">DSM 110363</strain>
    </source>
</reference>
<keyword evidence="1" id="KW-0472">Membrane</keyword>
<keyword evidence="3" id="KW-1185">Reference proteome</keyword>
<name>A0A7C8J340_9PEZI</name>
<dbReference type="AlphaFoldDB" id="A0A7C8J340"/>
<keyword evidence="1" id="KW-1133">Transmembrane helix</keyword>
<accession>A0A7C8J340</accession>
<evidence type="ECO:0000313" key="3">
    <source>
        <dbReference type="Proteomes" id="UP000481858"/>
    </source>
</evidence>
<evidence type="ECO:0000313" key="2">
    <source>
        <dbReference type="EMBL" id="KAF2969779.1"/>
    </source>
</evidence>
<sequence>MATERLLNRPKAQQLEFVRNIWPDISEDGFQHEDYARLFRFIDREVDITREYPTRYSRNGVDEIAEYIRFLRENFTDAKAQAVLNNKTPQNTDDHIISRTLDLAASVWLTTRVDTELASGCLAWRSNDSLETSIQSQFTSVTTIDDTKRDIIPRSLTIAHLCKNYGFTVSWTDDLRYHLSVDWESQRITIYEHLIYLCNFITYPAPTPIPTEVLEEAVDTINLLFPSDQKRTKKFLKKENKTFNRLGYCGREKRMRLSDYRHWRERIRVLKEALDDPPKGYHQLVLDKERMNFLNWATFWIAFVVALLTIISIAFGVVGIVYAVKSYIVSVDSYDAGIQQLEIAIAMACADAETAINAERNYDNRKTPDLMDPGVEKGKVISTTLPNPRVHHHWYDWGSRGGVE</sequence>
<feature type="transmembrane region" description="Helical" evidence="1">
    <location>
        <begin position="299"/>
        <end position="324"/>
    </location>
</feature>
<organism evidence="2 3">
    <name type="scientific">Xylaria multiplex</name>
    <dbReference type="NCBI Taxonomy" id="323545"/>
    <lineage>
        <taxon>Eukaryota</taxon>
        <taxon>Fungi</taxon>
        <taxon>Dikarya</taxon>
        <taxon>Ascomycota</taxon>
        <taxon>Pezizomycotina</taxon>
        <taxon>Sordariomycetes</taxon>
        <taxon>Xylariomycetidae</taxon>
        <taxon>Xylariales</taxon>
        <taxon>Xylariaceae</taxon>
        <taxon>Xylaria</taxon>
    </lineage>
</organism>
<dbReference type="InParanoid" id="A0A7C8J340"/>
<evidence type="ECO:0000256" key="1">
    <source>
        <dbReference type="SAM" id="Phobius"/>
    </source>
</evidence>
<dbReference type="OrthoDB" id="5428890at2759"/>